<evidence type="ECO:0000256" key="5">
    <source>
        <dbReference type="SAM" id="Phobius"/>
    </source>
</evidence>
<dbReference type="STRING" id="1220578.FPE01S_02_06720"/>
<dbReference type="Pfam" id="PF06271">
    <property type="entry name" value="RDD"/>
    <property type="match status" value="1"/>
</dbReference>
<sequence>MHNWNTESILLERYENTPDWIRIALFFGLWAVYEPLCTSLGCTAGNYLKGIRVRDVNHPEKRINFLQAFIRYVIKLSLGWISFLTMYTNHQRRAIHDLVAGSVMIRYEKAD</sequence>
<keyword evidence="8" id="KW-1185">Reference proteome</keyword>
<accession>A0A0E9N0N4</accession>
<protein>
    <recommendedName>
        <fullName evidence="6">RDD domain-containing protein</fullName>
    </recommendedName>
</protein>
<organism evidence="7 8">
    <name type="scientific">Flavihumibacter petaseus NBRC 106054</name>
    <dbReference type="NCBI Taxonomy" id="1220578"/>
    <lineage>
        <taxon>Bacteria</taxon>
        <taxon>Pseudomonadati</taxon>
        <taxon>Bacteroidota</taxon>
        <taxon>Chitinophagia</taxon>
        <taxon>Chitinophagales</taxon>
        <taxon>Chitinophagaceae</taxon>
        <taxon>Flavihumibacter</taxon>
    </lineage>
</organism>
<dbReference type="AlphaFoldDB" id="A0A0E9N0N4"/>
<feature type="transmembrane region" description="Helical" evidence="5">
    <location>
        <begin position="69"/>
        <end position="87"/>
    </location>
</feature>
<proteinExistence type="predicted"/>
<feature type="domain" description="RDD" evidence="6">
    <location>
        <begin position="20"/>
        <end position="101"/>
    </location>
</feature>
<keyword evidence="3 5" id="KW-1133">Transmembrane helix</keyword>
<evidence type="ECO:0000259" key="6">
    <source>
        <dbReference type="Pfam" id="PF06271"/>
    </source>
</evidence>
<evidence type="ECO:0000313" key="7">
    <source>
        <dbReference type="EMBL" id="GAO43567.1"/>
    </source>
</evidence>
<evidence type="ECO:0000256" key="2">
    <source>
        <dbReference type="ARBA" id="ARBA00022692"/>
    </source>
</evidence>
<comment type="subcellular location">
    <subcellularLocation>
        <location evidence="1">Membrane</location>
        <topology evidence="1">Multi-pass membrane protein</topology>
    </subcellularLocation>
</comment>
<evidence type="ECO:0000256" key="4">
    <source>
        <dbReference type="ARBA" id="ARBA00023136"/>
    </source>
</evidence>
<comment type="caution">
    <text evidence="7">The sequence shown here is derived from an EMBL/GenBank/DDBJ whole genome shotgun (WGS) entry which is preliminary data.</text>
</comment>
<dbReference type="RefSeq" id="WP_052955764.1">
    <property type="nucleotide sequence ID" value="NZ_BBWV01000002.1"/>
</dbReference>
<feature type="transmembrane region" description="Helical" evidence="5">
    <location>
        <begin position="20"/>
        <end position="48"/>
    </location>
</feature>
<keyword evidence="4 5" id="KW-0472">Membrane</keyword>
<evidence type="ECO:0000256" key="3">
    <source>
        <dbReference type="ARBA" id="ARBA00022989"/>
    </source>
</evidence>
<evidence type="ECO:0000313" key="8">
    <source>
        <dbReference type="Proteomes" id="UP000033121"/>
    </source>
</evidence>
<gene>
    <name evidence="7" type="ORF">FPE01S_02_06720</name>
</gene>
<name>A0A0E9N0N4_9BACT</name>
<dbReference type="Proteomes" id="UP000033121">
    <property type="component" value="Unassembled WGS sequence"/>
</dbReference>
<dbReference type="EMBL" id="BBWV01000002">
    <property type="protein sequence ID" value="GAO43567.1"/>
    <property type="molecule type" value="Genomic_DNA"/>
</dbReference>
<keyword evidence="2 5" id="KW-0812">Transmembrane</keyword>
<reference evidence="7 8" key="1">
    <citation type="submission" date="2015-04" db="EMBL/GenBank/DDBJ databases">
        <title>Whole genome shotgun sequence of Flavihumibacter petaseus NBRC 106054.</title>
        <authorList>
            <person name="Miyazawa S."/>
            <person name="Hosoyama A."/>
            <person name="Hashimoto M."/>
            <person name="Noguchi M."/>
            <person name="Tsuchikane K."/>
            <person name="Ohji S."/>
            <person name="Yamazoe A."/>
            <person name="Ichikawa N."/>
            <person name="Kimura A."/>
            <person name="Fujita N."/>
        </authorList>
    </citation>
    <scope>NUCLEOTIDE SEQUENCE [LARGE SCALE GENOMIC DNA]</scope>
    <source>
        <strain evidence="7 8">NBRC 106054</strain>
    </source>
</reference>
<dbReference type="InterPro" id="IPR010432">
    <property type="entry name" value="RDD"/>
</dbReference>
<evidence type="ECO:0000256" key="1">
    <source>
        <dbReference type="ARBA" id="ARBA00004141"/>
    </source>
</evidence>
<dbReference type="GO" id="GO:0016020">
    <property type="term" value="C:membrane"/>
    <property type="evidence" value="ECO:0007669"/>
    <property type="project" value="UniProtKB-SubCell"/>
</dbReference>